<evidence type="ECO:0000313" key="4">
    <source>
        <dbReference type="Proteomes" id="UP000250043"/>
    </source>
</evidence>
<dbReference type="GO" id="GO:0016787">
    <property type="term" value="F:hydrolase activity"/>
    <property type="evidence" value="ECO:0007669"/>
    <property type="project" value="UniProtKB-KW"/>
</dbReference>
<sequence>MLTLAEFLFWLVAGIYFYILPFVDRTIADADARDLEAQPEPPARRSAFVARRLTPTTFLIVEHDDIFDEHPFIYARIFAEAKKILLVDTGCGGRTRDRTIEITRLREFIETVCIPDNGGRPLNEGGRMEYAVVLTHCHYDHILGVEQFAVDSPIYQSGHSPSFISPDNLPKNSLCEHLSIRTPTFEPSLVPHRSRLIFFSPRATTNVVLLHTPGHTPDEVALWDEDEKMLYVGDTLYEYEPIIFPNEGNIVQWLWSVNMLIDLVWRTPLPESAMINCGHRTAMRPALDVLRTTKAFMLDVLAGKEKIHRRETRRGIEYVEYVQPGQRYRLICPERLILEAREQLEI</sequence>
<name>A0A8E2DRH5_9APHY</name>
<dbReference type="Gene3D" id="3.60.15.10">
    <property type="entry name" value="Ribonuclease Z/Hydroxyacylglutathione hydrolase-like"/>
    <property type="match status" value="1"/>
</dbReference>
<dbReference type="InterPro" id="IPR001279">
    <property type="entry name" value="Metallo-B-lactamas"/>
</dbReference>
<keyword evidence="1" id="KW-0472">Membrane</keyword>
<dbReference type="InterPro" id="IPR050855">
    <property type="entry name" value="NDM-1-like"/>
</dbReference>
<dbReference type="EMBL" id="KV722344">
    <property type="protein sequence ID" value="OCH94450.1"/>
    <property type="molecule type" value="Genomic_DNA"/>
</dbReference>
<accession>A0A8E2DRH5</accession>
<evidence type="ECO:0000259" key="2">
    <source>
        <dbReference type="SMART" id="SM00849"/>
    </source>
</evidence>
<dbReference type="Proteomes" id="UP000250043">
    <property type="component" value="Unassembled WGS sequence"/>
</dbReference>
<feature type="transmembrane region" description="Helical" evidence="1">
    <location>
        <begin position="7"/>
        <end position="23"/>
    </location>
</feature>
<evidence type="ECO:0000313" key="3">
    <source>
        <dbReference type="EMBL" id="OCH94450.1"/>
    </source>
</evidence>
<keyword evidence="3" id="KW-0378">Hydrolase</keyword>
<proteinExistence type="predicted"/>
<gene>
    <name evidence="3" type="ORF">OBBRIDRAFT_849372</name>
</gene>
<dbReference type="Pfam" id="PF00753">
    <property type="entry name" value="Lactamase_B"/>
    <property type="match status" value="1"/>
</dbReference>
<reference evidence="3 4" key="1">
    <citation type="submission" date="2016-07" db="EMBL/GenBank/DDBJ databases">
        <title>Draft genome of the white-rot fungus Obba rivulosa 3A-2.</title>
        <authorList>
            <consortium name="DOE Joint Genome Institute"/>
            <person name="Miettinen O."/>
            <person name="Riley R."/>
            <person name="Acob R."/>
            <person name="Barry K."/>
            <person name="Cullen D."/>
            <person name="De Vries R."/>
            <person name="Hainaut M."/>
            <person name="Hatakka A."/>
            <person name="Henrissat B."/>
            <person name="Hilden K."/>
            <person name="Kuo R."/>
            <person name="Labutti K."/>
            <person name="Lipzen A."/>
            <person name="Makela M.R."/>
            <person name="Sandor L."/>
            <person name="Spatafora J.W."/>
            <person name="Grigoriev I.V."/>
            <person name="Hibbett D.S."/>
        </authorList>
    </citation>
    <scope>NUCLEOTIDE SEQUENCE [LARGE SCALE GENOMIC DNA]</scope>
    <source>
        <strain evidence="3 4">3A-2</strain>
    </source>
</reference>
<organism evidence="3 4">
    <name type="scientific">Obba rivulosa</name>
    <dbReference type="NCBI Taxonomy" id="1052685"/>
    <lineage>
        <taxon>Eukaryota</taxon>
        <taxon>Fungi</taxon>
        <taxon>Dikarya</taxon>
        <taxon>Basidiomycota</taxon>
        <taxon>Agaricomycotina</taxon>
        <taxon>Agaricomycetes</taxon>
        <taxon>Polyporales</taxon>
        <taxon>Gelatoporiaceae</taxon>
        <taxon>Obba</taxon>
    </lineage>
</organism>
<keyword evidence="1" id="KW-1133">Transmembrane helix</keyword>
<keyword evidence="1" id="KW-0812">Transmembrane</keyword>
<dbReference type="SMART" id="SM00849">
    <property type="entry name" value="Lactamase_B"/>
    <property type="match status" value="1"/>
</dbReference>
<dbReference type="PANTHER" id="PTHR42951:SF4">
    <property type="entry name" value="ACYL-COENZYME A THIOESTERASE MBLAC2"/>
    <property type="match status" value="1"/>
</dbReference>
<dbReference type="InterPro" id="IPR036866">
    <property type="entry name" value="RibonucZ/Hydroxyglut_hydro"/>
</dbReference>
<dbReference type="PANTHER" id="PTHR42951">
    <property type="entry name" value="METALLO-BETA-LACTAMASE DOMAIN-CONTAINING"/>
    <property type="match status" value="1"/>
</dbReference>
<dbReference type="SUPFAM" id="SSF56281">
    <property type="entry name" value="Metallo-hydrolase/oxidoreductase"/>
    <property type="match status" value="1"/>
</dbReference>
<dbReference type="OrthoDB" id="3341310at2759"/>
<dbReference type="AlphaFoldDB" id="A0A8E2DRH5"/>
<protein>
    <submittedName>
        <fullName evidence="3">Metallo-hydrolase/oxidoreductase</fullName>
    </submittedName>
</protein>
<evidence type="ECO:0000256" key="1">
    <source>
        <dbReference type="SAM" id="Phobius"/>
    </source>
</evidence>
<keyword evidence="4" id="KW-1185">Reference proteome</keyword>
<feature type="domain" description="Metallo-beta-lactamase" evidence="2">
    <location>
        <begin position="72"/>
        <end position="279"/>
    </location>
</feature>
<dbReference type="CDD" id="cd06262">
    <property type="entry name" value="metallo-hydrolase-like_MBL-fold"/>
    <property type="match status" value="1"/>
</dbReference>